<proteinExistence type="predicted"/>
<dbReference type="EMBL" id="MEIQ01000026">
    <property type="protein sequence ID" value="PIT51951.1"/>
    <property type="molecule type" value="Genomic_DNA"/>
</dbReference>
<comment type="caution">
    <text evidence="1">The sequence shown here is derived from an EMBL/GenBank/DDBJ whole genome shotgun (WGS) entry which is preliminary data.</text>
</comment>
<protein>
    <submittedName>
        <fullName evidence="1">Uncharacterized protein</fullName>
    </submittedName>
</protein>
<dbReference type="AlphaFoldDB" id="A0A2N9XSU1"/>
<evidence type="ECO:0000313" key="2">
    <source>
        <dbReference type="Proteomes" id="UP000231484"/>
    </source>
</evidence>
<organism evidence="1 2">
    <name type="scientific">Snodgrassella alvi</name>
    <dbReference type="NCBI Taxonomy" id="1196083"/>
    <lineage>
        <taxon>Bacteria</taxon>
        <taxon>Pseudomonadati</taxon>
        <taxon>Pseudomonadota</taxon>
        <taxon>Betaproteobacteria</taxon>
        <taxon>Neisseriales</taxon>
        <taxon>Neisseriaceae</taxon>
        <taxon>Snodgrassella</taxon>
    </lineage>
</organism>
<evidence type="ECO:0000313" key="1">
    <source>
        <dbReference type="EMBL" id="PIT51951.1"/>
    </source>
</evidence>
<reference evidence="1 2" key="1">
    <citation type="journal article" date="2017" name="MBio">
        <title>Type VI secretion-mediated competition in the bee gut microbiome.</title>
        <authorList>
            <person name="Steele M.I."/>
            <person name="Kwong W.K."/>
            <person name="Powell J.E."/>
            <person name="Whiteley M."/>
            <person name="Moran N.A."/>
        </authorList>
    </citation>
    <scope>NUCLEOTIDE SEQUENCE [LARGE SCALE GENOMIC DNA]</scope>
    <source>
        <strain evidence="1 2">Occ4-2</strain>
    </source>
</reference>
<name>A0A2N9XSU1_9NEIS</name>
<accession>A0A2N9XSU1</accession>
<sequence>MFDVVKIVFDFYLGLFGVGGIALGDLSPARNAGFDDVAVVVEGDFLNKLVDKYFLFGAWADKAHVAFEDVPELGEFVDAGFANDVSDAGDTGVT</sequence>
<gene>
    <name evidence="1" type="ORF">BHC48_02335</name>
</gene>
<dbReference type="Proteomes" id="UP000231484">
    <property type="component" value="Unassembled WGS sequence"/>
</dbReference>